<evidence type="ECO:0000313" key="1">
    <source>
        <dbReference type="EMBL" id="TKR87192.1"/>
    </source>
</evidence>
<reference evidence="1 2" key="1">
    <citation type="journal article" date="2015" name="Genome Biol.">
        <title>Comparative genomics of Steinernema reveals deeply conserved gene regulatory networks.</title>
        <authorList>
            <person name="Dillman A.R."/>
            <person name="Macchietto M."/>
            <person name="Porter C.F."/>
            <person name="Rogers A."/>
            <person name="Williams B."/>
            <person name="Antoshechkin I."/>
            <person name="Lee M.M."/>
            <person name="Goodwin Z."/>
            <person name="Lu X."/>
            <person name="Lewis E.E."/>
            <person name="Goodrich-Blair H."/>
            <person name="Stock S.P."/>
            <person name="Adams B.J."/>
            <person name="Sternberg P.W."/>
            <person name="Mortazavi A."/>
        </authorList>
    </citation>
    <scope>NUCLEOTIDE SEQUENCE [LARGE SCALE GENOMIC DNA]</scope>
    <source>
        <strain evidence="1 2">ALL</strain>
    </source>
</reference>
<dbReference type="Proteomes" id="UP000298663">
    <property type="component" value="Unassembled WGS sequence"/>
</dbReference>
<name>A0A4U5NUZ2_STECR</name>
<accession>A0A4U5NUZ2</accession>
<gene>
    <name evidence="1" type="ORF">L596_011636</name>
</gene>
<reference evidence="1 2" key="2">
    <citation type="journal article" date="2019" name="G3 (Bethesda)">
        <title>Hybrid Assembly of the Genome of the Entomopathogenic Nematode Steinernema carpocapsae Identifies the X-Chromosome.</title>
        <authorList>
            <person name="Serra L."/>
            <person name="Macchietto M."/>
            <person name="Macias-Munoz A."/>
            <person name="McGill C.J."/>
            <person name="Rodriguez I.M."/>
            <person name="Rodriguez B."/>
            <person name="Murad R."/>
            <person name="Mortazavi A."/>
        </authorList>
    </citation>
    <scope>NUCLEOTIDE SEQUENCE [LARGE SCALE GENOMIC DNA]</scope>
    <source>
        <strain evidence="1 2">ALL</strain>
    </source>
</reference>
<protein>
    <recommendedName>
        <fullName evidence="3">RBR-type E3 ubiquitin transferase</fullName>
    </recommendedName>
</protein>
<dbReference type="EMBL" id="AZBU02000003">
    <property type="protein sequence ID" value="TKR87192.1"/>
    <property type="molecule type" value="Genomic_DNA"/>
</dbReference>
<dbReference type="AlphaFoldDB" id="A0A4U5NUZ2"/>
<organism evidence="1 2">
    <name type="scientific">Steinernema carpocapsae</name>
    <name type="common">Entomopathogenic nematode</name>
    <dbReference type="NCBI Taxonomy" id="34508"/>
    <lineage>
        <taxon>Eukaryota</taxon>
        <taxon>Metazoa</taxon>
        <taxon>Ecdysozoa</taxon>
        <taxon>Nematoda</taxon>
        <taxon>Chromadorea</taxon>
        <taxon>Rhabditida</taxon>
        <taxon>Tylenchina</taxon>
        <taxon>Panagrolaimomorpha</taxon>
        <taxon>Strongyloidoidea</taxon>
        <taxon>Steinernematidae</taxon>
        <taxon>Steinernema</taxon>
    </lineage>
</organism>
<evidence type="ECO:0000313" key="2">
    <source>
        <dbReference type="Proteomes" id="UP000298663"/>
    </source>
</evidence>
<sequence length="159" mass="18895">MSCICGYEFCYACRRRFTGSHYECENEGRKDFALIDGSDTIHPVVFGWCSDIRNRKQPKILKDMRRYLAMKNEDECLVTRYEQIVDFVERCVVHRYFKRKKINIEMSDVPSQQFLSALERFIFCMRRPDSGRFEDVRLKKVVDLGIVLCDLMSTACQRM</sequence>
<proteinExistence type="predicted"/>
<evidence type="ECO:0008006" key="3">
    <source>
        <dbReference type="Google" id="ProtNLM"/>
    </source>
</evidence>
<comment type="caution">
    <text evidence="1">The sequence shown here is derived from an EMBL/GenBank/DDBJ whole genome shotgun (WGS) entry which is preliminary data.</text>
</comment>
<keyword evidence="2" id="KW-1185">Reference proteome</keyword>